<dbReference type="OrthoDB" id="5236024at2759"/>
<evidence type="ECO:0000313" key="3">
    <source>
        <dbReference type="EMBL" id="OAA51596.1"/>
    </source>
</evidence>
<keyword evidence="4" id="KW-1185">Reference proteome</keyword>
<feature type="compositionally biased region" description="Basic and acidic residues" evidence="2">
    <location>
        <begin position="157"/>
        <end position="173"/>
    </location>
</feature>
<sequence length="624" mass="70573">MVSTRRSAPTQADNDSETTVETFGRATHKTRQRVARRPVTQSMTTRGIRKRSPGERKPGKPPVSSPAARRLGKRSASRTVEHDEYEDEAPNSPGYFKTINDKAAWRPKTKGKTFVVCEDDGTAEEQLLQESQDRERNSSEEQKDSSNRNGHANLPDASHDENVSQNEEERERGVGTGTDEEYVGGREDEDQDDVDNRSQGGVEDGESSSSEDDVQEVTGSAIVPGNSSHIHNLEAVACIDVISTTMAYIEPEPRDIGVPTFNLKCDGLNTMITTIGSRHWMNQKGEWADILLQIKDKPHKESAGTKSDNCTRLFEQIITLWRNCKDMPKAPPLNTQVEFLRQHSPDIRQNLDAVHSLTGKIKSEASKPLRLRGTSKQKQDAKRKRRNLLKCMREMLVPALVLALKEALLLGGFSRLGTKPETIGSIHGQFTACTLQFALRIVGFIEQLYGVVLTHLIPETENESTVTWTQRQNWLTFAAHLQVLKPRIIGGMEELKRLAEAPIRNARWQEQARRIQEAREEADRTTREKADEQLMLFVASTQRRSGDPVKERDDYYDKHGWRLWEDEVILGVIRRTEYPNLVVLARQVPGRNIAEVISRVQELREAIKAKYEAAGIAPPKWCYW</sequence>
<keyword evidence="1" id="KW-0175">Coiled coil</keyword>
<protein>
    <submittedName>
        <fullName evidence="3">Uncharacterized protein</fullName>
    </submittedName>
</protein>
<dbReference type="Proteomes" id="UP000243498">
    <property type="component" value="Unassembled WGS sequence"/>
</dbReference>
<accession>A0A167KDY5</accession>
<organism evidence="3 4">
    <name type="scientific">Metarhizium rileyi (strain RCEF 4871)</name>
    <name type="common">Nomuraea rileyi</name>
    <dbReference type="NCBI Taxonomy" id="1649241"/>
    <lineage>
        <taxon>Eukaryota</taxon>
        <taxon>Fungi</taxon>
        <taxon>Dikarya</taxon>
        <taxon>Ascomycota</taxon>
        <taxon>Pezizomycotina</taxon>
        <taxon>Sordariomycetes</taxon>
        <taxon>Hypocreomycetidae</taxon>
        <taxon>Hypocreales</taxon>
        <taxon>Clavicipitaceae</taxon>
        <taxon>Metarhizium</taxon>
    </lineage>
</organism>
<feature type="coiled-coil region" evidence="1">
    <location>
        <begin position="505"/>
        <end position="535"/>
    </location>
</feature>
<feature type="region of interest" description="Disordered" evidence="2">
    <location>
        <begin position="1"/>
        <end position="216"/>
    </location>
</feature>
<comment type="caution">
    <text evidence="3">The sequence shown here is derived from an EMBL/GenBank/DDBJ whole genome shotgun (WGS) entry which is preliminary data.</text>
</comment>
<feature type="compositionally biased region" description="Basic and acidic residues" evidence="2">
    <location>
        <begin position="131"/>
        <end position="146"/>
    </location>
</feature>
<feature type="compositionally biased region" description="Acidic residues" evidence="2">
    <location>
        <begin position="203"/>
        <end position="215"/>
    </location>
</feature>
<dbReference type="AlphaFoldDB" id="A0A167KDY5"/>
<name>A0A167KDY5_METRR</name>
<feature type="compositionally biased region" description="Basic residues" evidence="2">
    <location>
        <begin position="26"/>
        <end position="36"/>
    </location>
</feature>
<reference evidence="3 4" key="1">
    <citation type="journal article" date="2016" name="Genome Biol. Evol.">
        <title>Divergent and convergent evolution of fungal pathogenicity.</title>
        <authorList>
            <person name="Shang Y."/>
            <person name="Xiao G."/>
            <person name="Zheng P."/>
            <person name="Cen K."/>
            <person name="Zhan S."/>
            <person name="Wang C."/>
        </authorList>
    </citation>
    <scope>NUCLEOTIDE SEQUENCE [LARGE SCALE GENOMIC DNA]</scope>
    <source>
        <strain evidence="3 4">RCEF 4871</strain>
    </source>
</reference>
<evidence type="ECO:0000256" key="1">
    <source>
        <dbReference type="SAM" id="Coils"/>
    </source>
</evidence>
<dbReference type="OMA" id="RATHKTR"/>
<dbReference type="EMBL" id="AZHC01000001">
    <property type="protein sequence ID" value="OAA51596.1"/>
    <property type="molecule type" value="Genomic_DNA"/>
</dbReference>
<evidence type="ECO:0000313" key="4">
    <source>
        <dbReference type="Proteomes" id="UP000243498"/>
    </source>
</evidence>
<feature type="compositionally biased region" description="Polar residues" evidence="2">
    <location>
        <begin position="1"/>
        <end position="21"/>
    </location>
</feature>
<dbReference type="STRING" id="1081105.A0A167KDY5"/>
<proteinExistence type="predicted"/>
<gene>
    <name evidence="3" type="ORF">NOR_00189</name>
</gene>
<feature type="compositionally biased region" description="Acidic residues" evidence="2">
    <location>
        <begin position="178"/>
        <end position="193"/>
    </location>
</feature>
<evidence type="ECO:0000256" key="2">
    <source>
        <dbReference type="SAM" id="MobiDB-lite"/>
    </source>
</evidence>